<dbReference type="GO" id="GO:0005829">
    <property type="term" value="C:cytosol"/>
    <property type="evidence" value="ECO:0007669"/>
    <property type="project" value="TreeGrafter"/>
</dbReference>
<comment type="pathway">
    <text evidence="2">Carbohydrate degradation; glycolysis; pyruvate from D-glyceraldehyde 3-phosphate: step 2/5.</text>
</comment>
<gene>
    <name evidence="12" type="ORF">MNBD_ALPHA06-2281</name>
</gene>
<dbReference type="GO" id="GO:0006094">
    <property type="term" value="P:gluconeogenesis"/>
    <property type="evidence" value="ECO:0007669"/>
    <property type="project" value="TreeGrafter"/>
</dbReference>
<reference evidence="12" key="1">
    <citation type="submission" date="2018-06" db="EMBL/GenBank/DDBJ databases">
        <authorList>
            <person name="Zhirakovskaya E."/>
        </authorList>
    </citation>
    <scope>NUCLEOTIDE SEQUENCE</scope>
</reference>
<evidence type="ECO:0000256" key="10">
    <source>
        <dbReference type="ARBA" id="ARBA00022840"/>
    </source>
</evidence>
<keyword evidence="11" id="KW-0324">Glycolysis</keyword>
<dbReference type="PRINTS" id="PR00477">
    <property type="entry name" value="PHGLYCKINASE"/>
</dbReference>
<dbReference type="SUPFAM" id="SSF53748">
    <property type="entry name" value="Phosphoglycerate kinase"/>
    <property type="match status" value="1"/>
</dbReference>
<evidence type="ECO:0000256" key="1">
    <source>
        <dbReference type="ARBA" id="ARBA00000642"/>
    </source>
</evidence>
<evidence type="ECO:0000256" key="3">
    <source>
        <dbReference type="ARBA" id="ARBA00008982"/>
    </source>
</evidence>
<dbReference type="FunFam" id="3.40.50.1260:FF:000006">
    <property type="entry name" value="Phosphoglycerate kinase"/>
    <property type="match status" value="1"/>
</dbReference>
<accession>A0A3B0S1W1</accession>
<comment type="similarity">
    <text evidence="3">Belongs to the phosphoglycerate kinase family.</text>
</comment>
<dbReference type="Gene3D" id="3.40.50.1260">
    <property type="entry name" value="Phosphoglycerate kinase, N-terminal domain"/>
    <property type="match status" value="2"/>
</dbReference>
<evidence type="ECO:0000256" key="9">
    <source>
        <dbReference type="ARBA" id="ARBA00022777"/>
    </source>
</evidence>
<dbReference type="HAMAP" id="MF_00145">
    <property type="entry name" value="Phosphoglyc_kinase"/>
    <property type="match status" value="1"/>
</dbReference>
<evidence type="ECO:0000256" key="7">
    <source>
        <dbReference type="ARBA" id="ARBA00022679"/>
    </source>
</evidence>
<dbReference type="PIRSF" id="PIRSF000724">
    <property type="entry name" value="Pgk"/>
    <property type="match status" value="1"/>
</dbReference>
<evidence type="ECO:0000256" key="4">
    <source>
        <dbReference type="ARBA" id="ARBA00011245"/>
    </source>
</evidence>
<evidence type="ECO:0000256" key="2">
    <source>
        <dbReference type="ARBA" id="ARBA00004838"/>
    </source>
</evidence>
<comment type="subunit">
    <text evidence="4">Monomer.</text>
</comment>
<proteinExistence type="inferred from homology"/>
<name>A0A3B0S1W1_9ZZZZ</name>
<dbReference type="InterPro" id="IPR001576">
    <property type="entry name" value="Phosphoglycerate_kinase"/>
</dbReference>
<dbReference type="AlphaFoldDB" id="A0A3B0S1W1"/>
<dbReference type="GO" id="GO:0043531">
    <property type="term" value="F:ADP binding"/>
    <property type="evidence" value="ECO:0007669"/>
    <property type="project" value="TreeGrafter"/>
</dbReference>
<dbReference type="GO" id="GO:0004618">
    <property type="term" value="F:phosphoglycerate kinase activity"/>
    <property type="evidence" value="ECO:0007669"/>
    <property type="project" value="UniProtKB-EC"/>
</dbReference>
<dbReference type="PANTHER" id="PTHR11406">
    <property type="entry name" value="PHOSPHOGLYCERATE KINASE"/>
    <property type="match status" value="1"/>
</dbReference>
<dbReference type="EMBL" id="UOEE01000182">
    <property type="protein sequence ID" value="VAV94408.1"/>
    <property type="molecule type" value="Genomic_DNA"/>
</dbReference>
<dbReference type="GO" id="GO:0006096">
    <property type="term" value="P:glycolytic process"/>
    <property type="evidence" value="ECO:0007669"/>
    <property type="project" value="UniProtKB-KW"/>
</dbReference>
<sequence length="400" mass="42347">MTGFRRLQQANVSGRRVLVRVDFNVPMQDGQVSDDTRLRRAKPSIDFLRNAGAKVILLSHFGRPNGKIIAEMSLQQIVPALQNVLGCDIAFAQDCVGELAQDAVENLSAGQVLLLENTRFHAGETRNDPNLAKQMAALGDIFVSDAFSVVHRAHVSTAGIAALLPAFAGLALERELDHLDQALGNPVAPVLAVVGGAKVSTKIDLLQNLVSKVDILCVGGGMANTFLFAQGKPVGTSLCEPGLAELARSILAKAKTTNCQILLPQDVVVAKKFAAHAPNTTRLANDVREDEMILDAGPMAVKTLTNAMDSAKTLIWNGPLGAFEMQPFDTATVAAAKYAANRSKQAKLISVAGGGDTVAALNLAEVADDFTFISTAGGAFLEWMEGKELPGIACLLEQNQ</sequence>
<evidence type="ECO:0000256" key="11">
    <source>
        <dbReference type="ARBA" id="ARBA00023152"/>
    </source>
</evidence>
<keyword evidence="7 12" id="KW-0808">Transferase</keyword>
<organism evidence="12">
    <name type="scientific">hydrothermal vent metagenome</name>
    <dbReference type="NCBI Taxonomy" id="652676"/>
    <lineage>
        <taxon>unclassified sequences</taxon>
        <taxon>metagenomes</taxon>
        <taxon>ecological metagenomes</taxon>
    </lineage>
</organism>
<dbReference type="Pfam" id="PF00162">
    <property type="entry name" value="PGK"/>
    <property type="match status" value="1"/>
</dbReference>
<evidence type="ECO:0000256" key="6">
    <source>
        <dbReference type="ARBA" id="ARBA00022490"/>
    </source>
</evidence>
<evidence type="ECO:0000313" key="12">
    <source>
        <dbReference type="EMBL" id="VAV94408.1"/>
    </source>
</evidence>
<keyword evidence="9 12" id="KW-0418">Kinase</keyword>
<evidence type="ECO:0000256" key="8">
    <source>
        <dbReference type="ARBA" id="ARBA00022741"/>
    </source>
</evidence>
<dbReference type="InterPro" id="IPR015911">
    <property type="entry name" value="Phosphoglycerate_kinase_CS"/>
</dbReference>
<protein>
    <recommendedName>
        <fullName evidence="5">phosphoglycerate kinase</fullName>
        <ecNumber evidence="5">2.7.2.3</ecNumber>
    </recommendedName>
</protein>
<keyword evidence="6" id="KW-0963">Cytoplasm</keyword>
<dbReference type="PROSITE" id="PS00111">
    <property type="entry name" value="PGLYCERATE_KINASE"/>
    <property type="match status" value="1"/>
</dbReference>
<dbReference type="FunFam" id="3.40.50.1260:FF:000031">
    <property type="entry name" value="Phosphoglycerate kinase 1"/>
    <property type="match status" value="1"/>
</dbReference>
<evidence type="ECO:0000256" key="5">
    <source>
        <dbReference type="ARBA" id="ARBA00013061"/>
    </source>
</evidence>
<dbReference type="InterPro" id="IPR015824">
    <property type="entry name" value="Phosphoglycerate_kinase_N"/>
</dbReference>
<keyword evidence="8" id="KW-0547">Nucleotide-binding</keyword>
<keyword evidence="10" id="KW-0067">ATP-binding</keyword>
<dbReference type="GO" id="GO:0005524">
    <property type="term" value="F:ATP binding"/>
    <property type="evidence" value="ECO:0007669"/>
    <property type="project" value="UniProtKB-KW"/>
</dbReference>
<dbReference type="InterPro" id="IPR036043">
    <property type="entry name" value="Phosphoglycerate_kinase_sf"/>
</dbReference>
<comment type="catalytic activity">
    <reaction evidence="1">
        <text>(2R)-3-phosphoglycerate + ATP = (2R)-3-phospho-glyceroyl phosphate + ADP</text>
        <dbReference type="Rhea" id="RHEA:14801"/>
        <dbReference type="ChEBI" id="CHEBI:30616"/>
        <dbReference type="ChEBI" id="CHEBI:57604"/>
        <dbReference type="ChEBI" id="CHEBI:58272"/>
        <dbReference type="ChEBI" id="CHEBI:456216"/>
        <dbReference type="EC" id="2.7.2.3"/>
    </reaction>
</comment>
<dbReference type="EC" id="2.7.2.3" evidence="5"/>
<dbReference type="PANTHER" id="PTHR11406:SF23">
    <property type="entry name" value="PHOSPHOGLYCERATE KINASE 1, CHLOROPLASTIC-RELATED"/>
    <property type="match status" value="1"/>
</dbReference>